<dbReference type="PRINTS" id="PR00364">
    <property type="entry name" value="DISEASERSIST"/>
</dbReference>
<dbReference type="Gene3D" id="1.10.260.40">
    <property type="entry name" value="lambda repressor-like DNA-binding domains"/>
    <property type="match status" value="1"/>
</dbReference>
<evidence type="ECO:0000313" key="3">
    <source>
        <dbReference type="EMBL" id="KXK59419.1"/>
    </source>
</evidence>
<feature type="region of interest" description="Disordered" evidence="1">
    <location>
        <begin position="479"/>
        <end position="524"/>
    </location>
</feature>
<protein>
    <recommendedName>
        <fullName evidence="2">HTH cro/C1-type domain-containing protein</fullName>
    </recommendedName>
</protein>
<dbReference type="SUPFAM" id="SSF52540">
    <property type="entry name" value="P-loop containing nucleoside triphosphate hydrolases"/>
    <property type="match status" value="1"/>
</dbReference>
<dbReference type="PROSITE" id="PS50943">
    <property type="entry name" value="HTH_CROC1"/>
    <property type="match status" value="1"/>
</dbReference>
<name>A0A136PLW1_9ACTN</name>
<dbReference type="InterPro" id="IPR002182">
    <property type="entry name" value="NB-ARC"/>
</dbReference>
<dbReference type="PANTHER" id="PTHR47691">
    <property type="entry name" value="REGULATOR-RELATED"/>
    <property type="match status" value="1"/>
</dbReference>
<evidence type="ECO:0000259" key="2">
    <source>
        <dbReference type="PROSITE" id="PS50943"/>
    </source>
</evidence>
<dbReference type="InterPro" id="IPR010982">
    <property type="entry name" value="Lambda_DNA-bd_dom_sf"/>
</dbReference>
<dbReference type="EMBL" id="LRQV01000114">
    <property type="protein sequence ID" value="KXK59419.1"/>
    <property type="molecule type" value="Genomic_DNA"/>
</dbReference>
<dbReference type="CDD" id="cd00093">
    <property type="entry name" value="HTH_XRE"/>
    <property type="match status" value="1"/>
</dbReference>
<comment type="caution">
    <text evidence="3">The sequence shown here is derived from an EMBL/GenBank/DDBJ whole genome shotgun (WGS) entry which is preliminary data.</text>
</comment>
<dbReference type="GO" id="GO:0003677">
    <property type="term" value="F:DNA binding"/>
    <property type="evidence" value="ECO:0007669"/>
    <property type="project" value="InterPro"/>
</dbReference>
<organism evidence="3 4">
    <name type="scientific">Micromonospora rosaria</name>
    <dbReference type="NCBI Taxonomy" id="47874"/>
    <lineage>
        <taxon>Bacteria</taxon>
        <taxon>Bacillati</taxon>
        <taxon>Actinomycetota</taxon>
        <taxon>Actinomycetes</taxon>
        <taxon>Micromonosporales</taxon>
        <taxon>Micromonosporaceae</taxon>
        <taxon>Micromonospora</taxon>
    </lineage>
</organism>
<dbReference type="InterPro" id="IPR027417">
    <property type="entry name" value="P-loop_NTPase"/>
</dbReference>
<feature type="domain" description="HTH cro/C1-type" evidence="2">
    <location>
        <begin position="7"/>
        <end position="62"/>
    </location>
</feature>
<evidence type="ECO:0000313" key="4">
    <source>
        <dbReference type="Proteomes" id="UP000070620"/>
    </source>
</evidence>
<dbReference type="RefSeq" id="WP_067370845.1">
    <property type="nucleotide sequence ID" value="NZ_JBIUBN010000005.1"/>
</dbReference>
<dbReference type="Pfam" id="PF13560">
    <property type="entry name" value="HTH_31"/>
    <property type="match status" value="1"/>
</dbReference>
<dbReference type="AlphaFoldDB" id="A0A136PLW1"/>
<dbReference type="Proteomes" id="UP000070620">
    <property type="component" value="Unassembled WGS sequence"/>
</dbReference>
<dbReference type="SMART" id="SM00530">
    <property type="entry name" value="HTH_XRE"/>
    <property type="match status" value="1"/>
</dbReference>
<feature type="compositionally biased region" description="Polar residues" evidence="1">
    <location>
        <begin position="509"/>
        <end position="524"/>
    </location>
</feature>
<dbReference type="PANTHER" id="PTHR47691:SF3">
    <property type="entry name" value="HTH-TYPE TRANSCRIPTIONAL REGULATOR RV0890C-RELATED"/>
    <property type="match status" value="1"/>
</dbReference>
<evidence type="ECO:0000256" key="1">
    <source>
        <dbReference type="SAM" id="MobiDB-lite"/>
    </source>
</evidence>
<dbReference type="InterPro" id="IPR001387">
    <property type="entry name" value="Cro/C1-type_HTH"/>
</dbReference>
<dbReference type="Gene3D" id="3.40.50.300">
    <property type="entry name" value="P-loop containing nucleotide triphosphate hydrolases"/>
    <property type="match status" value="1"/>
</dbReference>
<dbReference type="SUPFAM" id="SSF47413">
    <property type="entry name" value="lambda repressor-like DNA-binding domains"/>
    <property type="match status" value="1"/>
</dbReference>
<sequence length="524" mass="56431">MVFGQLVRVHRQRLGLTQEELADRAGIGVRSIRDIEQRRIVRPRQGTVRLLADAFGLSGTDREGFCVSAAPLGGADSHPSSGPTDPPPAPGGCVAVASHGARFDGPHGVCGSAAADLVPAMLPMDLPSFAGRQRELNHLDQLLTAIERQPTRVLVSAIWGMAGVGKTALVVHWAHRVANRFPDGRLYVNLRGFDQGGSMVAPTVAIRALLDALGVPADRVPTTPEAQVALYRGMFTNRRMLVVLDNAAHAEQVRPLLPASAGSFVVVTSRNELAGLVAAEDAQPFALDLPGVDDAWQMLARRLGPERVDAEPHAVGQIIERCARLPLALAVVATRAIARPGLALTKLADQMRCQDGLLDAFFDVDPTVDIRAVFSWSYRKLSADSARLFRLLGRHAGTDIAVPAAACLAGAPARQVRRWLAELTRAHLLAEHAPDRYTFHDLVRAYAAELADAIDPECENQEARARLLDHSLHLAPTVAGSLKPQRSAARPLSSLGQEPVARRGRFRTDTTGSWLSQQPCRDQA</sequence>
<keyword evidence="4" id="KW-1185">Reference proteome</keyword>
<dbReference type="Pfam" id="PF00931">
    <property type="entry name" value="NB-ARC"/>
    <property type="match status" value="1"/>
</dbReference>
<accession>A0A136PLW1</accession>
<dbReference type="GO" id="GO:0043531">
    <property type="term" value="F:ADP binding"/>
    <property type="evidence" value="ECO:0007669"/>
    <property type="project" value="InterPro"/>
</dbReference>
<proteinExistence type="predicted"/>
<dbReference type="OrthoDB" id="7628974at2"/>
<reference evidence="3 4" key="1">
    <citation type="submission" date="2016-01" db="EMBL/GenBank/DDBJ databases">
        <title>Whole genome sequence and analysis of Micromonospora rosaria DSM 803, which can produce antibacterial substance rosamicin.</title>
        <authorList>
            <person name="Yang H."/>
            <person name="He X."/>
            <person name="Zhu D."/>
        </authorList>
    </citation>
    <scope>NUCLEOTIDE SEQUENCE [LARGE SCALE GENOMIC DNA]</scope>
    <source>
        <strain evidence="3 4">DSM 803</strain>
    </source>
</reference>
<gene>
    <name evidence="3" type="ORF">AWW66_24235</name>
</gene>